<evidence type="ECO:0000259" key="1">
    <source>
        <dbReference type="Pfam" id="PF21683"/>
    </source>
</evidence>
<evidence type="ECO:0000313" key="6">
    <source>
        <dbReference type="Proteomes" id="UP001500631"/>
    </source>
</evidence>
<dbReference type="Proteomes" id="UP001500631">
    <property type="component" value="Unassembled WGS sequence"/>
</dbReference>
<feature type="domain" description="Tail protein NMB1110-like third" evidence="4">
    <location>
        <begin position="210"/>
        <end position="268"/>
    </location>
</feature>
<evidence type="ECO:0000259" key="4">
    <source>
        <dbReference type="Pfam" id="PF22630"/>
    </source>
</evidence>
<evidence type="ECO:0000259" key="2">
    <source>
        <dbReference type="Pfam" id="PF22174"/>
    </source>
</evidence>
<dbReference type="PIRSF" id="PIRSF004440">
    <property type="entry name" value="GpP"/>
    <property type="match status" value="1"/>
</dbReference>
<feature type="domain" description="Baseplate hub protein gp44/GpP-like second" evidence="3">
    <location>
        <begin position="96"/>
        <end position="176"/>
    </location>
</feature>
<feature type="domain" description="Tail protein NMB1110-like C-terminal" evidence="2">
    <location>
        <begin position="270"/>
        <end position="340"/>
    </location>
</feature>
<reference evidence="6" key="1">
    <citation type="journal article" date="2019" name="Int. J. Syst. Evol. Microbiol.">
        <title>The Global Catalogue of Microorganisms (GCM) 10K type strain sequencing project: providing services to taxonomists for standard genome sequencing and annotation.</title>
        <authorList>
            <consortium name="The Broad Institute Genomics Platform"/>
            <consortium name="The Broad Institute Genome Sequencing Center for Infectious Disease"/>
            <person name="Wu L."/>
            <person name="Ma J."/>
        </authorList>
    </citation>
    <scope>NUCLEOTIDE SEQUENCE [LARGE SCALE GENOMIC DNA]</scope>
    <source>
        <strain evidence="6">JCM 18424</strain>
    </source>
</reference>
<proteinExistence type="predicted"/>
<dbReference type="InterPro" id="IPR054034">
    <property type="entry name" value="NMB1110-like_C"/>
</dbReference>
<evidence type="ECO:0000259" key="3">
    <source>
        <dbReference type="Pfam" id="PF22255"/>
    </source>
</evidence>
<evidence type="ECO:0008006" key="7">
    <source>
        <dbReference type="Google" id="ProtNLM"/>
    </source>
</evidence>
<sequence>MAMLNDPRSSVTVEIDGKEHGDWQSYTIESEFLTPADAFDMSIGMPNGIMPPDIDEGVDCVVKIDGHTILTGILDTIRHGIDKYNHTYALNGRDRTSLLVDCSAPITNFKGLSLLEAIKKIAEPLGIKKVELRGKNPDFDKTDIEPGMSAWDAIIRLANSAGLHAWSDPEGTLIIGAADYTTEPVAKLTLNRNGKNNIIRMDHERSSANRYSEVIFLGQTHGKKSDDAKNKLKYVHKDESAKFTKKKTVVLGDIENYAALEKAAKKYLSDMQLAGETLTITNAGHFTDATKAKLFMPGQRVHIESDIFGIDAVYFLMGCRYSCSKFDGTTTSLTFKEDGIWLPESKGAGRKKNKKSDNREKVVVDVQGYEKW</sequence>
<dbReference type="Gene3D" id="3.55.50.10">
    <property type="entry name" value="Baseplate protein-like domains"/>
    <property type="match status" value="1"/>
</dbReference>
<dbReference type="InterPro" id="IPR049354">
    <property type="entry name" value="GpP-like_N"/>
</dbReference>
<dbReference type="SUPFAM" id="SSF69279">
    <property type="entry name" value="Phage tail proteins"/>
    <property type="match status" value="2"/>
</dbReference>
<dbReference type="InterPro" id="IPR023399">
    <property type="entry name" value="Baseplate-like_2-layer_sand"/>
</dbReference>
<dbReference type="RefSeq" id="WP_077926856.1">
    <property type="nucleotide sequence ID" value="NZ_BAABKE010000007.1"/>
</dbReference>
<dbReference type="EMBL" id="BAABKE010000007">
    <property type="protein sequence ID" value="GAA5102792.1"/>
    <property type="molecule type" value="Genomic_DNA"/>
</dbReference>
<accession>A0ABP9MVM7</accession>
<keyword evidence="6" id="KW-1185">Reference proteome</keyword>
<dbReference type="InterPro" id="IPR026276">
    <property type="entry name" value="Baseplate_GpP"/>
</dbReference>
<protein>
    <recommendedName>
        <fullName evidence="7">Phage tail protein</fullName>
    </recommendedName>
</protein>
<dbReference type="Pfam" id="PF21683">
    <property type="entry name" value="GpP-like_1st"/>
    <property type="match status" value="1"/>
</dbReference>
<dbReference type="InterPro" id="IPR054482">
    <property type="entry name" value="NMB1110-like_3rd"/>
</dbReference>
<feature type="domain" description="Baseplate hub protein gp44-like N-terminal" evidence="1">
    <location>
        <begin position="11"/>
        <end position="94"/>
    </location>
</feature>
<gene>
    <name evidence="5" type="ORF">GCM10023338_20550</name>
</gene>
<dbReference type="Pfam" id="PF22630">
    <property type="entry name" value="NMB1110_3rd"/>
    <property type="match status" value="1"/>
</dbReference>
<name>A0ABP9MVM7_9GAMM</name>
<evidence type="ECO:0000313" key="5">
    <source>
        <dbReference type="EMBL" id="GAA5102792.1"/>
    </source>
</evidence>
<dbReference type="Gene3D" id="2.30.300.10">
    <property type="entry name" value="Baseplate protein-like domain - beta roll fold"/>
    <property type="match status" value="1"/>
</dbReference>
<dbReference type="Gene3D" id="3.30.1920.10">
    <property type="entry name" value="Baseplate protein-like domains - 2 layer sandwich fold"/>
    <property type="match status" value="1"/>
</dbReference>
<comment type="caution">
    <text evidence="5">The sequence shown here is derived from an EMBL/GenBank/DDBJ whole genome shotgun (WGS) entry which is preliminary data.</text>
</comment>
<dbReference type="InterPro" id="IPR053981">
    <property type="entry name" value="Gp44/GpP-like_2nd"/>
</dbReference>
<organism evidence="5 6">
    <name type="scientific">Wohlfahrtiimonas larvae</name>
    <dbReference type="NCBI Taxonomy" id="1157986"/>
    <lineage>
        <taxon>Bacteria</taxon>
        <taxon>Pseudomonadati</taxon>
        <taxon>Pseudomonadota</taxon>
        <taxon>Gammaproteobacteria</taxon>
        <taxon>Cardiobacteriales</taxon>
        <taxon>Ignatzschineriaceae</taxon>
        <taxon>Wohlfahrtiimonas</taxon>
    </lineage>
</organism>
<dbReference type="Pfam" id="PF22255">
    <property type="entry name" value="Gp44-like_2nd"/>
    <property type="match status" value="1"/>
</dbReference>
<dbReference type="Pfam" id="PF22174">
    <property type="entry name" value="NMB1110-like_C"/>
    <property type="match status" value="1"/>
</dbReference>